<evidence type="ECO:0000259" key="7">
    <source>
        <dbReference type="Pfam" id="PF14322"/>
    </source>
</evidence>
<sequence>MLLAIKPVGIMRPIHFVALLLLVGGLSACGEDFTMLAPPSQKNAADFYQTPEDFQQAIFGVYDALQQRGTFNMGYWIAGEMRSDNTDAGDDVTGLAAQLAALDTFDELPTNDYALAIWADSYRGVARANVILARLPAADLPADLKALYEGEALFLRSLFYYYLAQIFCNIPLILDETTSPDQPVNQVPASEVYAQLMQDLTRAEELLPVRYPQGQEGRATKGAAATLLAKVYLIVGDRGRAATVLRRIIDNYGYQLVPDYADLWGPENENNPESIFEVQYKAGGFGEGSPFVDQFVPWSTATGGQTGNRPTLDMQQAYEEGDLRFMISMDTSYVDADGETQQARYIKKYISQPFALFDAENNFIVFRYADVLLMLAEALGESPEAYALINQVRQRAGLPPIGPDTPGTFEEKLLHERRVELAFENHRWFDLLRFGRAMDVMQAKGFRPKQCFPIPQREIDVSHGVLQQNPEHE</sequence>
<dbReference type="STRING" id="518766.Rmar_2081"/>
<evidence type="ECO:0000256" key="3">
    <source>
        <dbReference type="ARBA" id="ARBA00022729"/>
    </source>
</evidence>
<evidence type="ECO:0000313" key="9">
    <source>
        <dbReference type="Proteomes" id="UP000002221"/>
    </source>
</evidence>
<evidence type="ECO:0000256" key="1">
    <source>
        <dbReference type="ARBA" id="ARBA00004442"/>
    </source>
</evidence>
<dbReference type="InterPro" id="IPR012944">
    <property type="entry name" value="SusD_RagB_dom"/>
</dbReference>
<evidence type="ECO:0000256" key="4">
    <source>
        <dbReference type="ARBA" id="ARBA00023136"/>
    </source>
</evidence>
<dbReference type="Gene3D" id="1.25.40.390">
    <property type="match status" value="1"/>
</dbReference>
<dbReference type="InterPro" id="IPR033985">
    <property type="entry name" value="SusD-like_N"/>
</dbReference>
<dbReference type="Pfam" id="PF14322">
    <property type="entry name" value="SusD-like_3"/>
    <property type="match status" value="1"/>
</dbReference>
<gene>
    <name evidence="8" type="ordered locus">Rmar_2081</name>
</gene>
<dbReference type="EMBL" id="CP001807">
    <property type="protein sequence ID" value="ACY48962.1"/>
    <property type="molecule type" value="Genomic_DNA"/>
</dbReference>
<dbReference type="HOGENOM" id="CLU_015553_1_3_10"/>
<dbReference type="CDD" id="cd08977">
    <property type="entry name" value="SusD"/>
    <property type="match status" value="1"/>
</dbReference>
<comment type="subcellular location">
    <subcellularLocation>
        <location evidence="1">Cell outer membrane</location>
    </subcellularLocation>
</comment>
<dbReference type="GO" id="GO:0009279">
    <property type="term" value="C:cell outer membrane"/>
    <property type="evidence" value="ECO:0007669"/>
    <property type="project" value="UniProtKB-SubCell"/>
</dbReference>
<proteinExistence type="inferred from homology"/>
<accession>D0MD50</accession>
<dbReference type="InterPro" id="IPR011990">
    <property type="entry name" value="TPR-like_helical_dom_sf"/>
</dbReference>
<comment type="similarity">
    <text evidence="2">Belongs to the SusD family.</text>
</comment>
<dbReference type="KEGG" id="rmr:Rmar_2081"/>
<evidence type="ECO:0000259" key="6">
    <source>
        <dbReference type="Pfam" id="PF07980"/>
    </source>
</evidence>
<dbReference type="Pfam" id="PF07980">
    <property type="entry name" value="SusD_RagB"/>
    <property type="match status" value="1"/>
</dbReference>
<name>D0MD50_RHOM4</name>
<keyword evidence="9" id="KW-1185">Reference proteome</keyword>
<evidence type="ECO:0000256" key="2">
    <source>
        <dbReference type="ARBA" id="ARBA00006275"/>
    </source>
</evidence>
<keyword evidence="4" id="KW-0472">Membrane</keyword>
<keyword evidence="5" id="KW-0998">Cell outer membrane</keyword>
<evidence type="ECO:0000256" key="5">
    <source>
        <dbReference type="ARBA" id="ARBA00023237"/>
    </source>
</evidence>
<dbReference type="AlphaFoldDB" id="D0MD50"/>
<organism evidence="8 9">
    <name type="scientific">Rhodothermus marinus (strain ATCC 43812 / DSM 4252 / R-10)</name>
    <name type="common">Rhodothermus obamensis</name>
    <dbReference type="NCBI Taxonomy" id="518766"/>
    <lineage>
        <taxon>Bacteria</taxon>
        <taxon>Pseudomonadati</taxon>
        <taxon>Rhodothermota</taxon>
        <taxon>Rhodothermia</taxon>
        <taxon>Rhodothermales</taxon>
        <taxon>Rhodothermaceae</taxon>
        <taxon>Rhodothermus</taxon>
    </lineage>
</organism>
<evidence type="ECO:0000313" key="8">
    <source>
        <dbReference type="EMBL" id="ACY48962.1"/>
    </source>
</evidence>
<dbReference type="Proteomes" id="UP000002221">
    <property type="component" value="Chromosome"/>
</dbReference>
<feature type="domain" description="SusD-like N-terminal" evidence="7">
    <location>
        <begin position="105"/>
        <end position="233"/>
    </location>
</feature>
<dbReference type="eggNOG" id="COG0702">
    <property type="taxonomic scope" value="Bacteria"/>
</dbReference>
<feature type="domain" description="RagB/SusD" evidence="6">
    <location>
        <begin position="323"/>
        <end position="441"/>
    </location>
</feature>
<keyword evidence="3" id="KW-0732">Signal</keyword>
<protein>
    <submittedName>
        <fullName evidence="8">RagB/SusD domain protein</fullName>
    </submittedName>
</protein>
<dbReference type="PROSITE" id="PS51257">
    <property type="entry name" value="PROKAR_LIPOPROTEIN"/>
    <property type="match status" value="1"/>
</dbReference>
<reference evidence="8 9" key="1">
    <citation type="journal article" date="2009" name="Stand. Genomic Sci.">
        <title>Complete genome sequence of Rhodothermus marinus type strain (R-10).</title>
        <authorList>
            <person name="Nolan M."/>
            <person name="Tindall B.J."/>
            <person name="Pomrenke H."/>
            <person name="Lapidus A."/>
            <person name="Copeland A."/>
            <person name="Glavina Del Rio T."/>
            <person name="Lucas S."/>
            <person name="Chen F."/>
            <person name="Tice H."/>
            <person name="Cheng J.F."/>
            <person name="Saunders E."/>
            <person name="Han C."/>
            <person name="Bruce D."/>
            <person name="Goodwin L."/>
            <person name="Chain P."/>
            <person name="Pitluck S."/>
            <person name="Ovchinikova G."/>
            <person name="Pati A."/>
            <person name="Ivanova N."/>
            <person name="Mavromatis K."/>
            <person name="Chen A."/>
            <person name="Palaniappan K."/>
            <person name="Land M."/>
            <person name="Hauser L."/>
            <person name="Chang Y.J."/>
            <person name="Jeffries C.D."/>
            <person name="Brettin T."/>
            <person name="Goker M."/>
            <person name="Bristow J."/>
            <person name="Eisen J.A."/>
            <person name="Markowitz V."/>
            <person name="Hugenholtz P."/>
            <person name="Kyrpides N.C."/>
            <person name="Klenk H.P."/>
            <person name="Detter J.C."/>
        </authorList>
    </citation>
    <scope>NUCLEOTIDE SEQUENCE [LARGE SCALE GENOMIC DNA]</scope>
    <source>
        <strain evidence="9">ATCC 43812 / DSM 4252 / R-10</strain>
    </source>
</reference>
<dbReference type="SUPFAM" id="SSF48452">
    <property type="entry name" value="TPR-like"/>
    <property type="match status" value="1"/>
</dbReference>